<dbReference type="InterPro" id="IPR025634">
    <property type="entry name" value="DUF4292"/>
</dbReference>
<evidence type="ECO:0000313" key="1">
    <source>
        <dbReference type="EMBL" id="SVC42506.1"/>
    </source>
</evidence>
<reference evidence="1" key="1">
    <citation type="submission" date="2018-05" db="EMBL/GenBank/DDBJ databases">
        <authorList>
            <person name="Lanie J.A."/>
            <person name="Ng W.-L."/>
            <person name="Kazmierczak K.M."/>
            <person name="Andrzejewski T.M."/>
            <person name="Davidsen T.M."/>
            <person name="Wayne K.J."/>
            <person name="Tettelin H."/>
            <person name="Glass J.I."/>
            <person name="Rusch D."/>
            <person name="Podicherti R."/>
            <person name="Tsui H.-C.T."/>
            <person name="Winkler M.E."/>
        </authorList>
    </citation>
    <scope>NUCLEOTIDE SEQUENCE</scope>
</reference>
<sequence>MAPVLTILIPNSMRISLRRYVVGCLLVFIVSCQPKVLPVSTEAKPEMKSLSSLFSELEARKLAIRDVKAFVRTKISGENLNQSFRQTLLVKGDEAMRVDTYSLFRQVLGVLIYEGGKTLMYDPRENRVISGEAVWESMHRVLGTYIDFGDYISVFSGGIPHLSHLQTKVAKWNSDQTVLQIETINQKTGERVDIGIDAYTLLPKSLLLIRGTREIYRVYWDDYKKVDELDFAHKVVIEIKSKNQSIVVSYSDVMINQGISPDAFELALGLMN</sequence>
<dbReference type="AlphaFoldDB" id="A0A382M0W9"/>
<protein>
    <recommendedName>
        <fullName evidence="2">DUF4292 domain-containing protein</fullName>
    </recommendedName>
</protein>
<accession>A0A382M0W9</accession>
<organism evidence="1">
    <name type="scientific">marine metagenome</name>
    <dbReference type="NCBI Taxonomy" id="408172"/>
    <lineage>
        <taxon>unclassified sequences</taxon>
        <taxon>metagenomes</taxon>
        <taxon>ecological metagenomes</taxon>
    </lineage>
</organism>
<dbReference type="Pfam" id="PF14125">
    <property type="entry name" value="DUF4292"/>
    <property type="match status" value="1"/>
</dbReference>
<proteinExistence type="predicted"/>
<gene>
    <name evidence="1" type="ORF">METZ01_LOCUS295360</name>
</gene>
<evidence type="ECO:0008006" key="2">
    <source>
        <dbReference type="Google" id="ProtNLM"/>
    </source>
</evidence>
<dbReference type="EMBL" id="UINC01090503">
    <property type="protein sequence ID" value="SVC42506.1"/>
    <property type="molecule type" value="Genomic_DNA"/>
</dbReference>
<name>A0A382M0W9_9ZZZZ</name>
<dbReference type="Gene3D" id="2.50.20.10">
    <property type="entry name" value="Lipoprotein localisation LolA/LolB/LppX"/>
    <property type="match status" value="1"/>
</dbReference>